<organism evidence="1 2">
    <name type="scientific">Geobacillus kaustophilus</name>
    <dbReference type="NCBI Taxonomy" id="1462"/>
    <lineage>
        <taxon>Bacteria</taxon>
        <taxon>Bacillati</taxon>
        <taxon>Bacillota</taxon>
        <taxon>Bacilli</taxon>
        <taxon>Bacillales</taxon>
        <taxon>Anoxybacillaceae</taxon>
        <taxon>Geobacillus</taxon>
        <taxon>Geobacillus thermoleovorans group</taxon>
    </lineage>
</organism>
<evidence type="ECO:0000313" key="2">
    <source>
        <dbReference type="Proteomes" id="UP000032522"/>
    </source>
</evidence>
<dbReference type="Pfam" id="PF07870">
    <property type="entry name" value="DUF1657"/>
    <property type="match status" value="1"/>
</dbReference>
<proteinExistence type="predicted"/>
<reference evidence="1 2" key="1">
    <citation type="submission" date="2015-01" db="EMBL/GenBank/DDBJ databases">
        <authorList>
            <person name="Filippidou S."/>
            <person name="Jeanneret N."/>
            <person name="Russel-Delif L."/>
            <person name="Junier T."/>
            <person name="Wunderlin T."/>
            <person name="Molina V."/>
            <person name="Johnson S.L."/>
            <person name="Davenport K.W."/>
            <person name="Chain P.S."/>
            <person name="Dorador C."/>
            <person name="Junier P."/>
        </authorList>
    </citation>
    <scope>NUCLEOTIDE SEQUENCE [LARGE SCALE GENOMIC DNA]</scope>
    <source>
        <strain evidence="1 2">Et7/4</strain>
    </source>
</reference>
<dbReference type="RefSeq" id="WP_044732023.1">
    <property type="nucleotide sequence ID" value="NZ_JYBP01000003.1"/>
</dbReference>
<comment type="caution">
    <text evidence="1">The sequence shown here is derived from an EMBL/GenBank/DDBJ whole genome shotgun (WGS) entry which is preliminary data.</text>
</comment>
<dbReference type="PATRIC" id="fig|1462.6.peg.2578"/>
<protein>
    <recommendedName>
        <fullName evidence="3">DUF1657 domain-containing protein</fullName>
    </recommendedName>
</protein>
<dbReference type="InterPro" id="IPR012452">
    <property type="entry name" value="DUF1657"/>
</dbReference>
<dbReference type="Proteomes" id="UP000032522">
    <property type="component" value="Unassembled WGS sequence"/>
</dbReference>
<gene>
    <name evidence="1" type="ORF">LG52_2302</name>
</gene>
<name>A0A0D8BPS9_GEOKU</name>
<evidence type="ECO:0008006" key="3">
    <source>
        <dbReference type="Google" id="ProtNLM"/>
    </source>
</evidence>
<dbReference type="OrthoDB" id="1684731at2"/>
<dbReference type="EMBL" id="JYBP01000003">
    <property type="protein sequence ID" value="KJE26203.1"/>
    <property type="molecule type" value="Genomic_DNA"/>
</dbReference>
<accession>A0A0D8BPS9</accession>
<dbReference type="AlphaFoldDB" id="A0A0D8BPS9"/>
<evidence type="ECO:0000313" key="1">
    <source>
        <dbReference type="EMBL" id="KJE26203.1"/>
    </source>
</evidence>
<sequence length="68" mass="7571">MTVASQVKQTLASLKGIHAGLQQLALTSQDETAQRTFHEAMLATEEIIADIKNRIGRLEFEEPQYNGK</sequence>